<proteinExistence type="predicted"/>
<name>A0ABQ5CTQ2_9ASTR</name>
<evidence type="ECO:0000256" key="1">
    <source>
        <dbReference type="SAM" id="Coils"/>
    </source>
</evidence>
<dbReference type="Proteomes" id="UP001151760">
    <property type="component" value="Unassembled WGS sequence"/>
</dbReference>
<keyword evidence="1" id="KW-0175">Coiled coil</keyword>
<dbReference type="Gene3D" id="1.10.287.1490">
    <property type="match status" value="1"/>
</dbReference>
<organism evidence="2 3">
    <name type="scientific">Tanacetum coccineum</name>
    <dbReference type="NCBI Taxonomy" id="301880"/>
    <lineage>
        <taxon>Eukaryota</taxon>
        <taxon>Viridiplantae</taxon>
        <taxon>Streptophyta</taxon>
        <taxon>Embryophyta</taxon>
        <taxon>Tracheophyta</taxon>
        <taxon>Spermatophyta</taxon>
        <taxon>Magnoliopsida</taxon>
        <taxon>eudicotyledons</taxon>
        <taxon>Gunneridae</taxon>
        <taxon>Pentapetalae</taxon>
        <taxon>asterids</taxon>
        <taxon>campanulids</taxon>
        <taxon>Asterales</taxon>
        <taxon>Asteraceae</taxon>
        <taxon>Asteroideae</taxon>
        <taxon>Anthemideae</taxon>
        <taxon>Anthemidinae</taxon>
        <taxon>Tanacetum</taxon>
    </lineage>
</organism>
<dbReference type="EMBL" id="BQNB010014572">
    <property type="protein sequence ID" value="GJT29797.1"/>
    <property type="molecule type" value="Genomic_DNA"/>
</dbReference>
<reference evidence="2" key="2">
    <citation type="submission" date="2022-01" db="EMBL/GenBank/DDBJ databases">
        <authorList>
            <person name="Yamashiro T."/>
            <person name="Shiraishi A."/>
            <person name="Satake H."/>
            <person name="Nakayama K."/>
        </authorList>
    </citation>
    <scope>NUCLEOTIDE SEQUENCE</scope>
</reference>
<keyword evidence="3" id="KW-1185">Reference proteome</keyword>
<accession>A0ABQ5CTQ2</accession>
<feature type="coiled-coil region" evidence="1">
    <location>
        <begin position="92"/>
        <end position="119"/>
    </location>
</feature>
<evidence type="ECO:0000313" key="3">
    <source>
        <dbReference type="Proteomes" id="UP001151760"/>
    </source>
</evidence>
<comment type="caution">
    <text evidence="2">The sequence shown here is derived from an EMBL/GenBank/DDBJ whole genome shotgun (WGS) entry which is preliminary data.</text>
</comment>
<sequence length="370" mass="40760">MESSGTLMFWSNDSFYEPATFDPSEVKRWYVQRWNITNDLLLDDGFSCRTLVDRVAPPAFFSSLHSMDCDQLYTEFNVGAARAKYAASGKLLEEKDLEILRLNSQLAEKEAKAAEVIRLCDQVSSLSGEMSALTAEVSALKVSITQKDHDITLLDSRATHLASTLDDAKVAYAEVSSLRAGFQDFKEKTEVQQEEQAQELYNRVAKLEAHVMDGILGHALGRAIDFGMQEGLEAGYEHGIARRSLSMVDAYNPKVAKASYDNVVKALKDASFPLVDLLKSKKVAKMDEVLDCFLLDGPLAGLLEAAYLQPCIKQLLIPIYHAGDEADIGETSLSFALMNVHAHAEGAKKHAATLRQLMMEIVSAPLSSQT</sequence>
<gene>
    <name evidence="2" type="ORF">Tco_0910072</name>
</gene>
<reference evidence="2" key="1">
    <citation type="journal article" date="2022" name="Int. J. Mol. Sci.">
        <title>Draft Genome of Tanacetum Coccineum: Genomic Comparison of Closely Related Tanacetum-Family Plants.</title>
        <authorList>
            <person name="Yamashiro T."/>
            <person name="Shiraishi A."/>
            <person name="Nakayama K."/>
            <person name="Satake H."/>
        </authorList>
    </citation>
    <scope>NUCLEOTIDE SEQUENCE</scope>
</reference>
<protein>
    <submittedName>
        <fullName evidence="2">Uncharacterized protein</fullName>
    </submittedName>
</protein>
<evidence type="ECO:0000313" key="2">
    <source>
        <dbReference type="EMBL" id="GJT29797.1"/>
    </source>
</evidence>